<evidence type="ECO:0000313" key="3">
    <source>
        <dbReference type="Proteomes" id="UP000555564"/>
    </source>
</evidence>
<sequence>MARHGNTRPDHHETPLGEPPYDGAGIAVQRPTASAPE</sequence>
<comment type="caution">
    <text evidence="2">The sequence shown here is derived from an EMBL/GenBank/DDBJ whole genome shotgun (WGS) entry which is preliminary data.</text>
</comment>
<gene>
    <name evidence="2" type="ORF">BJ992_005507</name>
</gene>
<keyword evidence="3" id="KW-1185">Reference proteome</keyword>
<feature type="region of interest" description="Disordered" evidence="1">
    <location>
        <begin position="1"/>
        <end position="37"/>
    </location>
</feature>
<accession>A0A7X0MAJ4</accession>
<name>A0A7X0MAJ4_9ACTN</name>
<dbReference type="AlphaFoldDB" id="A0A7X0MAJ4"/>
<dbReference type="EMBL" id="JACHIU010000001">
    <property type="protein sequence ID" value="MBB6476076.1"/>
    <property type="molecule type" value="Genomic_DNA"/>
</dbReference>
<protein>
    <submittedName>
        <fullName evidence="2">Uncharacterized protein</fullName>
    </submittedName>
</protein>
<evidence type="ECO:0000313" key="2">
    <source>
        <dbReference type="EMBL" id="MBB6476076.1"/>
    </source>
</evidence>
<organism evidence="2 3">
    <name type="scientific">Sphaerisporangium rubeum</name>
    <dbReference type="NCBI Taxonomy" id="321317"/>
    <lineage>
        <taxon>Bacteria</taxon>
        <taxon>Bacillati</taxon>
        <taxon>Actinomycetota</taxon>
        <taxon>Actinomycetes</taxon>
        <taxon>Streptosporangiales</taxon>
        <taxon>Streptosporangiaceae</taxon>
        <taxon>Sphaerisporangium</taxon>
    </lineage>
</organism>
<proteinExistence type="predicted"/>
<reference evidence="2 3" key="1">
    <citation type="submission" date="2020-08" db="EMBL/GenBank/DDBJ databases">
        <title>Sequencing the genomes of 1000 actinobacteria strains.</title>
        <authorList>
            <person name="Klenk H.-P."/>
        </authorList>
    </citation>
    <scope>NUCLEOTIDE SEQUENCE [LARGE SCALE GENOMIC DNA]</scope>
    <source>
        <strain evidence="2 3">DSM 44936</strain>
    </source>
</reference>
<dbReference type="Proteomes" id="UP000555564">
    <property type="component" value="Unassembled WGS sequence"/>
</dbReference>
<evidence type="ECO:0000256" key="1">
    <source>
        <dbReference type="SAM" id="MobiDB-lite"/>
    </source>
</evidence>